<dbReference type="AlphaFoldDB" id="A0A3R9KMA9"/>
<gene>
    <name evidence="14" type="primary">yycG</name>
    <name evidence="14" type="ORF">D8794_09430</name>
</gene>
<evidence type="ECO:0000259" key="12">
    <source>
        <dbReference type="PROSITE" id="PS50113"/>
    </source>
</evidence>
<dbReference type="InterPro" id="IPR013767">
    <property type="entry name" value="PAS_fold"/>
</dbReference>
<dbReference type="EMBL" id="RJPQ01000014">
    <property type="protein sequence ID" value="RSJ84334.1"/>
    <property type="molecule type" value="Genomic_DNA"/>
</dbReference>
<dbReference type="SUPFAM" id="SSF47384">
    <property type="entry name" value="Homodimeric domain of signal transducing histidine kinase"/>
    <property type="match status" value="1"/>
</dbReference>
<reference evidence="14 15" key="1">
    <citation type="submission" date="2018-11" db="EMBL/GenBank/DDBJ databases">
        <title>Species Designations Belie Phenotypic and Genotypic Heterogeneity in Oral Streptococci.</title>
        <authorList>
            <person name="Velsko I."/>
        </authorList>
    </citation>
    <scope>NUCLEOTIDE SEQUENCE [LARGE SCALE GENOMIC DNA]</scope>
    <source>
        <strain evidence="14 15">A54</strain>
    </source>
</reference>
<evidence type="ECO:0000256" key="7">
    <source>
        <dbReference type="ARBA" id="ARBA00023012"/>
    </source>
</evidence>
<dbReference type="Gene3D" id="3.30.565.10">
    <property type="entry name" value="Histidine kinase-like ATPase, C-terminal domain"/>
    <property type="match status" value="1"/>
</dbReference>
<evidence type="ECO:0000256" key="8">
    <source>
        <dbReference type="ARBA" id="ARBA00023136"/>
    </source>
</evidence>
<organism evidence="14 15">
    <name type="scientific">Streptococcus cristatus</name>
    <dbReference type="NCBI Taxonomy" id="45634"/>
    <lineage>
        <taxon>Bacteria</taxon>
        <taxon>Bacillati</taxon>
        <taxon>Bacillota</taxon>
        <taxon>Bacilli</taxon>
        <taxon>Lactobacillales</taxon>
        <taxon>Streptococcaceae</taxon>
        <taxon>Streptococcus</taxon>
    </lineage>
</organism>
<dbReference type="EC" id="2.7.13.3" evidence="3"/>
<dbReference type="GO" id="GO:0005886">
    <property type="term" value="C:plasma membrane"/>
    <property type="evidence" value="ECO:0007669"/>
    <property type="project" value="TreeGrafter"/>
</dbReference>
<dbReference type="GO" id="GO:0000155">
    <property type="term" value="F:phosphorelay sensor kinase activity"/>
    <property type="evidence" value="ECO:0007669"/>
    <property type="project" value="InterPro"/>
</dbReference>
<dbReference type="InterPro" id="IPR000014">
    <property type="entry name" value="PAS"/>
</dbReference>
<dbReference type="InterPro" id="IPR005467">
    <property type="entry name" value="His_kinase_dom"/>
</dbReference>
<dbReference type="InterPro" id="IPR035965">
    <property type="entry name" value="PAS-like_dom_sf"/>
</dbReference>
<dbReference type="Proteomes" id="UP000277890">
    <property type="component" value="Unassembled WGS sequence"/>
</dbReference>
<accession>A0A3R9KMA9</accession>
<evidence type="ECO:0000256" key="2">
    <source>
        <dbReference type="ARBA" id="ARBA00004370"/>
    </source>
</evidence>
<dbReference type="SMART" id="SM00388">
    <property type="entry name" value="HisKA"/>
    <property type="match status" value="1"/>
</dbReference>
<dbReference type="NCBIfam" id="TIGR00229">
    <property type="entry name" value="sensory_box"/>
    <property type="match status" value="1"/>
</dbReference>
<dbReference type="Gene3D" id="1.10.287.130">
    <property type="match status" value="1"/>
</dbReference>
<feature type="transmembrane region" description="Helical" evidence="9">
    <location>
        <begin position="14"/>
        <end position="32"/>
    </location>
</feature>
<dbReference type="InterPro" id="IPR003594">
    <property type="entry name" value="HATPase_dom"/>
</dbReference>
<evidence type="ECO:0000256" key="5">
    <source>
        <dbReference type="ARBA" id="ARBA00022679"/>
    </source>
</evidence>
<evidence type="ECO:0000256" key="6">
    <source>
        <dbReference type="ARBA" id="ARBA00022777"/>
    </source>
</evidence>
<keyword evidence="8 9" id="KW-0472">Membrane</keyword>
<dbReference type="SUPFAM" id="SSF55874">
    <property type="entry name" value="ATPase domain of HSP90 chaperone/DNA topoisomerase II/histidine kinase"/>
    <property type="match status" value="1"/>
</dbReference>
<dbReference type="GO" id="GO:0016036">
    <property type="term" value="P:cellular response to phosphate starvation"/>
    <property type="evidence" value="ECO:0007669"/>
    <property type="project" value="TreeGrafter"/>
</dbReference>
<comment type="caution">
    <text evidence="14">The sequence shown here is derived from an EMBL/GenBank/DDBJ whole genome shotgun (WGS) entry which is preliminary data.</text>
</comment>
<dbReference type="InterPro" id="IPR050351">
    <property type="entry name" value="BphY/WalK/GraS-like"/>
</dbReference>
<keyword evidence="5 14" id="KW-0808">Transferase</keyword>
<keyword evidence="9" id="KW-1133">Transmembrane helix</keyword>
<dbReference type="PROSITE" id="PS50109">
    <property type="entry name" value="HIS_KIN"/>
    <property type="match status" value="1"/>
</dbReference>
<dbReference type="CDD" id="cd00082">
    <property type="entry name" value="HisKA"/>
    <property type="match status" value="1"/>
</dbReference>
<dbReference type="Pfam" id="PF00989">
    <property type="entry name" value="PAS"/>
    <property type="match status" value="1"/>
</dbReference>
<dbReference type="GO" id="GO:0004721">
    <property type="term" value="F:phosphoprotein phosphatase activity"/>
    <property type="evidence" value="ECO:0007669"/>
    <property type="project" value="TreeGrafter"/>
</dbReference>
<dbReference type="Gene3D" id="3.30.450.20">
    <property type="entry name" value="PAS domain"/>
    <property type="match status" value="1"/>
</dbReference>
<keyword evidence="9" id="KW-0812">Transmembrane</keyword>
<dbReference type="InterPro" id="IPR004358">
    <property type="entry name" value="Sig_transdc_His_kin-like_C"/>
</dbReference>
<feature type="domain" description="PAS" evidence="11">
    <location>
        <begin position="92"/>
        <end position="162"/>
    </location>
</feature>
<dbReference type="InterPro" id="IPR058096">
    <property type="entry name" value="WalK_streptococcus"/>
</dbReference>
<dbReference type="PROSITE" id="PS50113">
    <property type="entry name" value="PAC"/>
    <property type="match status" value="1"/>
</dbReference>
<dbReference type="CDD" id="cd00130">
    <property type="entry name" value="PAS"/>
    <property type="match status" value="1"/>
</dbReference>
<proteinExistence type="predicted"/>
<dbReference type="FunFam" id="3.30.565.10:FF:000006">
    <property type="entry name" value="Sensor histidine kinase WalK"/>
    <property type="match status" value="1"/>
</dbReference>
<sequence>MIETLKEFVLSPDFVFSLIVVGFIIVVALLLLENRRDTQKLVQLNQKIKGLIAGDYSEVLDMQGSPEITDMTNSINDLSEVIRLTHENLEQETKRLSSILSYMTDGVLATNRRGQIITINDMATKQLGVKRDDVLNTSILDLLDIADEYDLRELITKVPELTIDSQDENGEYVSLRVRFALIRRESGFISGLVAVLHDTTEQDKEERERRLFVSNVSHELRTPLTSVKSYLEALDDGALSEPVAPEFVKVSLTETNRMMRMVTDLLSLSRIDNNTSHLDVELTNFTAFITYILNRFDKIKNQDEIKKYEIIRDYSITPIWVEIDTDKMTQVIDNIMNNAIKYSPDGGTITVSVRTTDVQLILSISDEGLGIPKQDLPKIFDRFYRVDKARSRAQGGTGLGLAIAKEIIKQHHGFIWAKSEYGKGSTFTIVLPYDNDAVRVDDWENEENVESEHD</sequence>
<comment type="catalytic activity">
    <reaction evidence="1">
        <text>ATP + protein L-histidine = ADP + protein N-phospho-L-histidine.</text>
        <dbReference type="EC" id="2.7.13.3"/>
    </reaction>
</comment>
<feature type="domain" description="PAC" evidence="12">
    <location>
        <begin position="157"/>
        <end position="211"/>
    </location>
</feature>
<dbReference type="Gene3D" id="1.10.8.500">
    <property type="entry name" value="HAMP domain in histidine kinase"/>
    <property type="match status" value="1"/>
</dbReference>
<dbReference type="GO" id="GO:0006355">
    <property type="term" value="P:regulation of DNA-templated transcription"/>
    <property type="evidence" value="ECO:0007669"/>
    <property type="project" value="InterPro"/>
</dbReference>
<dbReference type="RefSeq" id="WP_125370972.1">
    <property type="nucleotide sequence ID" value="NZ_RJPO01000004.1"/>
</dbReference>
<feature type="domain" description="HAMP" evidence="13">
    <location>
        <begin position="35"/>
        <end position="87"/>
    </location>
</feature>
<dbReference type="SMART" id="SM00091">
    <property type="entry name" value="PAS"/>
    <property type="match status" value="1"/>
</dbReference>
<keyword evidence="6 14" id="KW-0418">Kinase</keyword>
<dbReference type="SMART" id="SM00387">
    <property type="entry name" value="HATPase_c"/>
    <property type="match status" value="1"/>
</dbReference>
<dbReference type="InterPro" id="IPR003661">
    <property type="entry name" value="HisK_dim/P_dom"/>
</dbReference>
<dbReference type="InterPro" id="IPR000700">
    <property type="entry name" value="PAS-assoc_C"/>
</dbReference>
<dbReference type="PROSITE" id="PS50885">
    <property type="entry name" value="HAMP"/>
    <property type="match status" value="1"/>
</dbReference>
<dbReference type="PANTHER" id="PTHR45453:SF1">
    <property type="entry name" value="PHOSPHATE REGULON SENSOR PROTEIN PHOR"/>
    <property type="match status" value="1"/>
</dbReference>
<dbReference type="PRINTS" id="PR00344">
    <property type="entry name" value="BCTRLSENSOR"/>
</dbReference>
<dbReference type="FunFam" id="1.10.287.130:FF:000001">
    <property type="entry name" value="Two-component sensor histidine kinase"/>
    <property type="match status" value="1"/>
</dbReference>
<name>A0A3R9KMA9_STRCR</name>
<dbReference type="Pfam" id="PF00512">
    <property type="entry name" value="HisKA"/>
    <property type="match status" value="1"/>
</dbReference>
<evidence type="ECO:0000259" key="10">
    <source>
        <dbReference type="PROSITE" id="PS50109"/>
    </source>
</evidence>
<dbReference type="PANTHER" id="PTHR45453">
    <property type="entry name" value="PHOSPHATE REGULON SENSOR PROTEIN PHOR"/>
    <property type="match status" value="1"/>
</dbReference>
<evidence type="ECO:0000256" key="1">
    <source>
        <dbReference type="ARBA" id="ARBA00000085"/>
    </source>
</evidence>
<dbReference type="InterPro" id="IPR054693">
    <property type="entry name" value="WalK-like_HAMP"/>
</dbReference>
<evidence type="ECO:0000256" key="4">
    <source>
        <dbReference type="ARBA" id="ARBA00022553"/>
    </source>
</evidence>
<dbReference type="InterPro" id="IPR036890">
    <property type="entry name" value="HATPase_C_sf"/>
</dbReference>
<dbReference type="CDD" id="cd00075">
    <property type="entry name" value="HATPase"/>
    <property type="match status" value="1"/>
</dbReference>
<evidence type="ECO:0000313" key="15">
    <source>
        <dbReference type="Proteomes" id="UP000277890"/>
    </source>
</evidence>
<dbReference type="NCBIfam" id="NF033093">
    <property type="entry name" value="HK_VicK"/>
    <property type="match status" value="1"/>
</dbReference>
<evidence type="ECO:0000259" key="11">
    <source>
        <dbReference type="PROSITE" id="PS50112"/>
    </source>
</evidence>
<keyword evidence="4" id="KW-0597">Phosphoprotein</keyword>
<dbReference type="InterPro" id="IPR036097">
    <property type="entry name" value="HisK_dim/P_sf"/>
</dbReference>
<dbReference type="InterPro" id="IPR003660">
    <property type="entry name" value="HAMP_dom"/>
</dbReference>
<keyword evidence="7" id="KW-0902">Two-component regulatory system</keyword>
<feature type="domain" description="Histidine kinase" evidence="10">
    <location>
        <begin position="215"/>
        <end position="435"/>
    </location>
</feature>
<evidence type="ECO:0000256" key="9">
    <source>
        <dbReference type="SAM" id="Phobius"/>
    </source>
</evidence>
<dbReference type="Pfam" id="PF22610">
    <property type="entry name" value="CovS-like_HAMP"/>
    <property type="match status" value="1"/>
</dbReference>
<evidence type="ECO:0000313" key="14">
    <source>
        <dbReference type="EMBL" id="RSJ84334.1"/>
    </source>
</evidence>
<evidence type="ECO:0000259" key="13">
    <source>
        <dbReference type="PROSITE" id="PS50885"/>
    </source>
</evidence>
<protein>
    <recommendedName>
        <fullName evidence="3">histidine kinase</fullName>
        <ecNumber evidence="3">2.7.13.3</ecNumber>
    </recommendedName>
</protein>
<dbReference type="SUPFAM" id="SSF55785">
    <property type="entry name" value="PYP-like sensor domain (PAS domain)"/>
    <property type="match status" value="1"/>
</dbReference>
<dbReference type="Pfam" id="PF02518">
    <property type="entry name" value="HATPase_c"/>
    <property type="match status" value="1"/>
</dbReference>
<evidence type="ECO:0000256" key="3">
    <source>
        <dbReference type="ARBA" id="ARBA00012438"/>
    </source>
</evidence>
<dbReference type="PROSITE" id="PS50112">
    <property type="entry name" value="PAS"/>
    <property type="match status" value="1"/>
</dbReference>
<comment type="subcellular location">
    <subcellularLocation>
        <location evidence="2">Membrane</location>
    </subcellularLocation>
</comment>